<dbReference type="GO" id="GO:0005737">
    <property type="term" value="C:cytoplasm"/>
    <property type="evidence" value="ECO:0007669"/>
    <property type="project" value="TreeGrafter"/>
</dbReference>
<dbReference type="CDD" id="cd04692">
    <property type="entry name" value="NUDIX_Hydrolase"/>
    <property type="match status" value="1"/>
</dbReference>
<dbReference type="InterPro" id="IPR000086">
    <property type="entry name" value="NUDIX_hydrolase_dom"/>
</dbReference>
<proteinExistence type="predicted"/>
<feature type="domain" description="Nudix hydrolase" evidence="2">
    <location>
        <begin position="28"/>
        <end position="164"/>
    </location>
</feature>
<sequence length="180" mass="21035">MEMIDIYDDLGQKTGETAENCEVHRKGLIHKGICVWILNSNNEVLLQRRASDTTLPDMLDISFSGHVKSGETAMDAVFREGKEELGIEIKKEQLQYLYSCREYGRLDDYIENEIEDVFLYRTNFPVEQYRFLDGEVQDAAYIPLERFRVMVENKDASLVPYESHYDCFLSVIESRLVREQ</sequence>
<dbReference type="Pfam" id="PF00293">
    <property type="entry name" value="NUDIX"/>
    <property type="match status" value="1"/>
</dbReference>
<dbReference type="GO" id="GO:0016787">
    <property type="term" value="F:hydrolase activity"/>
    <property type="evidence" value="ECO:0007669"/>
    <property type="project" value="UniProtKB-KW"/>
</dbReference>
<gene>
    <name evidence="3" type="ORF">H9761_02650</name>
</gene>
<reference evidence="3" key="1">
    <citation type="journal article" date="2021" name="PeerJ">
        <title>Extensive microbial diversity within the chicken gut microbiome revealed by metagenomics and culture.</title>
        <authorList>
            <person name="Gilroy R."/>
            <person name="Ravi A."/>
            <person name="Getino M."/>
            <person name="Pursley I."/>
            <person name="Horton D.L."/>
            <person name="Alikhan N.F."/>
            <person name="Baker D."/>
            <person name="Gharbi K."/>
            <person name="Hall N."/>
            <person name="Watson M."/>
            <person name="Adriaenssens E.M."/>
            <person name="Foster-Nyarko E."/>
            <person name="Jarju S."/>
            <person name="Secka A."/>
            <person name="Antonio M."/>
            <person name="Oren A."/>
            <person name="Chaudhuri R.R."/>
            <person name="La Ragione R."/>
            <person name="Hildebrand F."/>
            <person name="Pallen M.J."/>
        </authorList>
    </citation>
    <scope>NUCLEOTIDE SEQUENCE</scope>
    <source>
        <strain evidence="3">USAMLcec2-132</strain>
    </source>
</reference>
<dbReference type="PROSITE" id="PS51462">
    <property type="entry name" value="NUDIX"/>
    <property type="match status" value="1"/>
</dbReference>
<dbReference type="SUPFAM" id="SSF55811">
    <property type="entry name" value="Nudix"/>
    <property type="match status" value="1"/>
</dbReference>
<dbReference type="Gene3D" id="3.90.79.10">
    <property type="entry name" value="Nucleoside Triphosphate Pyrophosphohydrolase"/>
    <property type="match status" value="1"/>
</dbReference>
<evidence type="ECO:0000313" key="3">
    <source>
        <dbReference type="EMBL" id="HJC22589.1"/>
    </source>
</evidence>
<dbReference type="PROSITE" id="PS00893">
    <property type="entry name" value="NUDIX_BOX"/>
    <property type="match status" value="1"/>
</dbReference>
<dbReference type="EMBL" id="DWWS01000013">
    <property type="protein sequence ID" value="HJC22589.1"/>
    <property type="molecule type" value="Genomic_DNA"/>
</dbReference>
<reference evidence="3" key="2">
    <citation type="submission" date="2021-04" db="EMBL/GenBank/DDBJ databases">
        <authorList>
            <person name="Gilroy R."/>
        </authorList>
    </citation>
    <scope>NUCLEOTIDE SEQUENCE</scope>
    <source>
        <strain evidence="3">USAMLcec2-132</strain>
    </source>
</reference>
<dbReference type="AlphaFoldDB" id="A0A9D2SN99"/>
<accession>A0A9D2SN99</accession>
<dbReference type="GO" id="GO:0009240">
    <property type="term" value="P:isopentenyl diphosphate biosynthetic process"/>
    <property type="evidence" value="ECO:0007669"/>
    <property type="project" value="TreeGrafter"/>
</dbReference>
<evidence type="ECO:0000259" key="2">
    <source>
        <dbReference type="PROSITE" id="PS51462"/>
    </source>
</evidence>
<evidence type="ECO:0000256" key="1">
    <source>
        <dbReference type="ARBA" id="ARBA00022801"/>
    </source>
</evidence>
<organism evidence="3 4">
    <name type="scientific">Candidatus Eisenbergiella merdavium</name>
    <dbReference type="NCBI Taxonomy" id="2838551"/>
    <lineage>
        <taxon>Bacteria</taxon>
        <taxon>Bacillati</taxon>
        <taxon>Bacillota</taxon>
        <taxon>Clostridia</taxon>
        <taxon>Lachnospirales</taxon>
        <taxon>Lachnospiraceae</taxon>
        <taxon>Eisenbergiella</taxon>
    </lineage>
</organism>
<dbReference type="InterPro" id="IPR020084">
    <property type="entry name" value="NUDIX_hydrolase_CS"/>
</dbReference>
<evidence type="ECO:0000313" key="4">
    <source>
        <dbReference type="Proteomes" id="UP000823891"/>
    </source>
</evidence>
<dbReference type="Proteomes" id="UP000823891">
    <property type="component" value="Unassembled WGS sequence"/>
</dbReference>
<protein>
    <submittedName>
        <fullName evidence="3">NUDIX domain-containing protein</fullName>
    </submittedName>
</protein>
<dbReference type="GO" id="GO:0004452">
    <property type="term" value="F:isopentenyl-diphosphate delta-isomerase activity"/>
    <property type="evidence" value="ECO:0007669"/>
    <property type="project" value="TreeGrafter"/>
</dbReference>
<dbReference type="InterPro" id="IPR015797">
    <property type="entry name" value="NUDIX_hydrolase-like_dom_sf"/>
</dbReference>
<comment type="caution">
    <text evidence="3">The sequence shown here is derived from an EMBL/GenBank/DDBJ whole genome shotgun (WGS) entry which is preliminary data.</text>
</comment>
<dbReference type="PANTHER" id="PTHR10885">
    <property type="entry name" value="ISOPENTENYL-DIPHOSPHATE DELTA-ISOMERASE"/>
    <property type="match status" value="1"/>
</dbReference>
<name>A0A9D2SN99_9FIRM</name>
<keyword evidence="1" id="KW-0378">Hydrolase</keyword>
<dbReference type="PANTHER" id="PTHR10885:SF20">
    <property type="entry name" value="NUDIX HYDROLASE DOMAIN-CONTAINING PROTEIN"/>
    <property type="match status" value="1"/>
</dbReference>